<proteinExistence type="predicted"/>
<dbReference type="Proteomes" id="UP000821865">
    <property type="component" value="Chromosome 8"/>
</dbReference>
<evidence type="ECO:0000313" key="1">
    <source>
        <dbReference type="EMBL" id="KAH7937125.1"/>
    </source>
</evidence>
<protein>
    <submittedName>
        <fullName evidence="1">Uncharacterized protein</fullName>
    </submittedName>
</protein>
<gene>
    <name evidence="1" type="ORF">HPB49_007985</name>
</gene>
<organism evidence="1 2">
    <name type="scientific">Dermacentor silvarum</name>
    <name type="common">Tick</name>
    <dbReference type="NCBI Taxonomy" id="543639"/>
    <lineage>
        <taxon>Eukaryota</taxon>
        <taxon>Metazoa</taxon>
        <taxon>Ecdysozoa</taxon>
        <taxon>Arthropoda</taxon>
        <taxon>Chelicerata</taxon>
        <taxon>Arachnida</taxon>
        <taxon>Acari</taxon>
        <taxon>Parasitiformes</taxon>
        <taxon>Ixodida</taxon>
        <taxon>Ixodoidea</taxon>
        <taxon>Ixodidae</taxon>
        <taxon>Rhipicephalinae</taxon>
        <taxon>Dermacentor</taxon>
    </lineage>
</organism>
<keyword evidence="2" id="KW-1185">Reference proteome</keyword>
<evidence type="ECO:0000313" key="2">
    <source>
        <dbReference type="Proteomes" id="UP000821865"/>
    </source>
</evidence>
<reference evidence="1" key="1">
    <citation type="submission" date="2020-05" db="EMBL/GenBank/DDBJ databases">
        <title>Large-scale comparative analyses of tick genomes elucidate their genetic diversity and vector capacities.</title>
        <authorList>
            <person name="Jia N."/>
            <person name="Wang J."/>
            <person name="Shi W."/>
            <person name="Du L."/>
            <person name="Sun Y."/>
            <person name="Zhan W."/>
            <person name="Jiang J."/>
            <person name="Wang Q."/>
            <person name="Zhang B."/>
            <person name="Ji P."/>
            <person name="Sakyi L.B."/>
            <person name="Cui X."/>
            <person name="Yuan T."/>
            <person name="Jiang B."/>
            <person name="Yang W."/>
            <person name="Lam T.T.-Y."/>
            <person name="Chang Q."/>
            <person name="Ding S."/>
            <person name="Wang X."/>
            <person name="Zhu J."/>
            <person name="Ruan X."/>
            <person name="Zhao L."/>
            <person name="Wei J."/>
            <person name="Que T."/>
            <person name="Du C."/>
            <person name="Cheng J."/>
            <person name="Dai P."/>
            <person name="Han X."/>
            <person name="Huang E."/>
            <person name="Gao Y."/>
            <person name="Liu J."/>
            <person name="Shao H."/>
            <person name="Ye R."/>
            <person name="Li L."/>
            <person name="Wei W."/>
            <person name="Wang X."/>
            <person name="Wang C."/>
            <person name="Yang T."/>
            <person name="Huo Q."/>
            <person name="Li W."/>
            <person name="Guo W."/>
            <person name="Chen H."/>
            <person name="Zhou L."/>
            <person name="Ni X."/>
            <person name="Tian J."/>
            <person name="Zhou Y."/>
            <person name="Sheng Y."/>
            <person name="Liu T."/>
            <person name="Pan Y."/>
            <person name="Xia L."/>
            <person name="Li J."/>
            <person name="Zhao F."/>
            <person name="Cao W."/>
        </authorList>
    </citation>
    <scope>NUCLEOTIDE SEQUENCE</scope>
    <source>
        <strain evidence="1">Dsil-2018</strain>
    </source>
</reference>
<accession>A0ACB8C8E3</accession>
<dbReference type="EMBL" id="CM023477">
    <property type="protein sequence ID" value="KAH7937125.1"/>
    <property type="molecule type" value="Genomic_DNA"/>
</dbReference>
<name>A0ACB8C8E3_DERSI</name>
<sequence>MTQPKETSAGPRGWLPLEGHQCRRMGTAPNCSEGCKITEFQQQSTNIGFRTTPGSCEYQNSEAGQPPPLPAPGEHVSRSHEMGNADASPMPLRTSSTDVVQVTGENITPEVMQELARARNLQGSAAHAQPQLPPVDLKVVMRPRRGFKATQLPTVVERDGVLCAAEITYDKASGDTLHVNFKKNMLTMSTPRKENAVLYSKITTIRINAMDSETVDYVTAPEDTSKGVIHGISKEETQEDIKKKSLVNVRNASRHPPCTGDVCPNPKNVRCRDYRAANPGQDHKCTPRCQLCGKELKCKELFCTPYIMKKRQWEQQQERQSRPRERGVSAASGSSRSCSRSFPPLGAERQARSRSESKPRHGARSKSRDQPRLGQQQPPRTTLGNIPDSQVGWADRVAQKAHVKDHGRAHVAPLPKNMSQPHNECRSARVDYLKTTVGRSLRTVYVHAAL</sequence>
<comment type="caution">
    <text evidence="1">The sequence shown here is derived from an EMBL/GenBank/DDBJ whole genome shotgun (WGS) entry which is preliminary data.</text>
</comment>